<evidence type="ECO:0000313" key="10">
    <source>
        <dbReference type="EMBL" id="SGZ49100.1"/>
    </source>
</evidence>
<feature type="domain" description="Prenylcysteine lyase" evidence="9">
    <location>
        <begin position="139"/>
        <end position="468"/>
    </location>
</feature>
<evidence type="ECO:0000256" key="6">
    <source>
        <dbReference type="ARBA" id="ARBA00023002"/>
    </source>
</evidence>
<dbReference type="InterPro" id="IPR036188">
    <property type="entry name" value="FAD/NAD-bd_sf"/>
</dbReference>
<dbReference type="SUPFAM" id="SSF51905">
    <property type="entry name" value="FAD/NAD(P)-binding domain"/>
    <property type="match status" value="1"/>
</dbReference>
<dbReference type="Gene3D" id="3.50.50.60">
    <property type="entry name" value="FAD/NAD(P)-binding domain"/>
    <property type="match status" value="1"/>
</dbReference>
<evidence type="ECO:0000256" key="2">
    <source>
        <dbReference type="ARBA" id="ARBA00009967"/>
    </source>
</evidence>
<dbReference type="STRING" id="45354.A0A1L0BBT5"/>
<evidence type="ECO:0000256" key="3">
    <source>
        <dbReference type="ARBA" id="ARBA00022630"/>
    </source>
</evidence>
<evidence type="ECO:0000256" key="5">
    <source>
        <dbReference type="ARBA" id="ARBA00022827"/>
    </source>
</evidence>
<evidence type="ECO:0000313" key="11">
    <source>
        <dbReference type="Proteomes" id="UP000182334"/>
    </source>
</evidence>
<evidence type="ECO:0000256" key="1">
    <source>
        <dbReference type="ARBA" id="ARBA00001974"/>
    </source>
</evidence>
<feature type="signal peptide" evidence="8">
    <location>
        <begin position="1"/>
        <end position="18"/>
    </location>
</feature>
<evidence type="ECO:0000256" key="7">
    <source>
        <dbReference type="ARBA" id="ARBA00023180"/>
    </source>
</evidence>
<dbReference type="OrthoDB" id="437369at2759"/>
<keyword evidence="6" id="KW-0560">Oxidoreductase</keyword>
<evidence type="ECO:0000259" key="9">
    <source>
        <dbReference type="Pfam" id="PF07156"/>
    </source>
</evidence>
<dbReference type="GO" id="GO:0001735">
    <property type="term" value="F:prenylcysteine oxidase activity"/>
    <property type="evidence" value="ECO:0007669"/>
    <property type="project" value="InterPro"/>
</dbReference>
<dbReference type="Pfam" id="PF07156">
    <property type="entry name" value="Prenylcys_lyase"/>
    <property type="match status" value="1"/>
</dbReference>
<dbReference type="PANTHER" id="PTHR15944">
    <property type="entry name" value="FARNESYLCYSTEINE LYASE"/>
    <property type="match status" value="1"/>
</dbReference>
<feature type="chain" id="PRO_5012001295" evidence="8">
    <location>
        <begin position="19"/>
        <end position="477"/>
    </location>
</feature>
<name>A0A1L0BBT5_9ASCO</name>
<keyword evidence="5" id="KW-0274">FAD</keyword>
<protein>
    <submittedName>
        <fullName evidence="10">CIC11C00000004426</fullName>
    </submittedName>
</protein>
<keyword evidence="11" id="KW-1185">Reference proteome</keyword>
<dbReference type="PRINTS" id="PR00419">
    <property type="entry name" value="ADXRDTASE"/>
</dbReference>
<comment type="similarity">
    <text evidence="2">Belongs to the prenylcysteine oxidase family.</text>
</comment>
<dbReference type="InterPro" id="IPR017046">
    <property type="entry name" value="Prenylcysteine_Oxase1"/>
</dbReference>
<dbReference type="AlphaFoldDB" id="A0A1L0BBT5"/>
<evidence type="ECO:0000256" key="4">
    <source>
        <dbReference type="ARBA" id="ARBA00022729"/>
    </source>
</evidence>
<dbReference type="InterPro" id="IPR010795">
    <property type="entry name" value="Prenylcys_lyase"/>
</dbReference>
<keyword evidence="7" id="KW-0325">Glycoprotein</keyword>
<evidence type="ECO:0000256" key="8">
    <source>
        <dbReference type="SAM" id="SignalP"/>
    </source>
</evidence>
<sequence length="477" mass="53306">MLGNYIGIFAILALLVFSHQNLISFNDKFSNHRVAIIGAGPGGTSAAYYLQKYTNYNYNITIFEKSSRIGGRTITIDLYGNSSLPFEAGASIFVSANKILNKAAQDFNLKIKKYRSSIKHDSQLSQVGLYNGTSIYLEINDSWTTYVKLLWRYGLAPVQVARLSKKFLSSFLTYFYERNFPFVTLNSITRISGLYAGIPTTADKYFDEQGIKQSYYKEIIQSFTRVNYAQNIDQIHAVGALVSLATDNPLQIEGGNWQIFTGMANASKALVNLNTEVSTIEKLPNGTWYVGYNGTLDTFDTVIIASPLKLANIDLEYSVPDVKFVDLHVTIFTSNETLLPEYFGQDADSKIPGTILTTVNLSSTPPLEFFSVSIHDYLEDTQEYVLKVFSPKLFTNEDIALLFSSSASISWVHRKEFYSYPYLEPVLSFADFELDNGLWYLNTMESFISTMETSALAGANVAGLISEGRNTSEISIP</sequence>
<dbReference type="Pfam" id="PF13450">
    <property type="entry name" value="NAD_binding_8"/>
    <property type="match status" value="1"/>
</dbReference>
<dbReference type="EMBL" id="LT635757">
    <property type="protein sequence ID" value="SGZ49100.1"/>
    <property type="molecule type" value="Genomic_DNA"/>
</dbReference>
<reference evidence="10 11" key="1">
    <citation type="submission" date="2016-10" db="EMBL/GenBank/DDBJ databases">
        <authorList>
            <person name="de Groot N.N."/>
        </authorList>
    </citation>
    <scope>NUCLEOTIDE SEQUENCE [LARGE SCALE GENOMIC DNA]</scope>
    <source>
        <strain evidence="10 11">CBS 141442</strain>
    </source>
</reference>
<dbReference type="GO" id="GO:0030327">
    <property type="term" value="P:prenylated protein catabolic process"/>
    <property type="evidence" value="ECO:0007669"/>
    <property type="project" value="TreeGrafter"/>
</dbReference>
<proteinExistence type="inferred from homology"/>
<dbReference type="Proteomes" id="UP000182334">
    <property type="component" value="Chromosome II"/>
</dbReference>
<comment type="cofactor">
    <cofactor evidence="1">
        <name>FAD</name>
        <dbReference type="ChEBI" id="CHEBI:57692"/>
    </cofactor>
</comment>
<dbReference type="GO" id="GO:0030328">
    <property type="term" value="P:prenylcysteine catabolic process"/>
    <property type="evidence" value="ECO:0007669"/>
    <property type="project" value="InterPro"/>
</dbReference>
<dbReference type="PIRSF" id="PIRSF036292">
    <property type="entry name" value="Prenylcysteine_oxidase"/>
    <property type="match status" value="1"/>
</dbReference>
<accession>A0A1L0BBT5</accession>
<gene>
    <name evidence="10" type="ORF">SAMEA4029010_CIC11G00000004426</name>
</gene>
<organism evidence="10 11">
    <name type="scientific">Sungouiella intermedia</name>
    <dbReference type="NCBI Taxonomy" id="45354"/>
    <lineage>
        <taxon>Eukaryota</taxon>
        <taxon>Fungi</taxon>
        <taxon>Dikarya</taxon>
        <taxon>Ascomycota</taxon>
        <taxon>Saccharomycotina</taxon>
        <taxon>Pichiomycetes</taxon>
        <taxon>Metschnikowiaceae</taxon>
        <taxon>Sungouiella</taxon>
    </lineage>
</organism>
<keyword evidence="3" id="KW-0285">Flavoprotein</keyword>
<keyword evidence="4 8" id="KW-0732">Signal</keyword>
<dbReference type="PANTHER" id="PTHR15944:SF0">
    <property type="entry name" value="PRENYLCYSTEINE LYASE DOMAIN-CONTAINING PROTEIN"/>
    <property type="match status" value="1"/>
</dbReference>